<feature type="domain" description="Calcineurin-like phosphoesterase" evidence="2">
    <location>
        <begin position="49"/>
        <end position="253"/>
    </location>
</feature>
<protein>
    <recommendedName>
        <fullName evidence="2">Calcineurin-like phosphoesterase domain-containing protein</fullName>
    </recommendedName>
</protein>
<evidence type="ECO:0000313" key="3">
    <source>
        <dbReference type="EMBL" id="MBS2213397.1"/>
    </source>
</evidence>
<dbReference type="EMBL" id="JAGUCN010000026">
    <property type="protein sequence ID" value="MBS2213397.1"/>
    <property type="molecule type" value="Genomic_DNA"/>
</dbReference>
<dbReference type="InterPro" id="IPR004843">
    <property type="entry name" value="Calcineurin-like_PHP"/>
</dbReference>
<evidence type="ECO:0000313" key="4">
    <source>
        <dbReference type="Proteomes" id="UP000721861"/>
    </source>
</evidence>
<accession>A0ABS5KEY3</accession>
<dbReference type="Gene3D" id="3.60.21.10">
    <property type="match status" value="1"/>
</dbReference>
<dbReference type="Proteomes" id="UP000721861">
    <property type="component" value="Unassembled WGS sequence"/>
</dbReference>
<proteinExistence type="predicted"/>
<dbReference type="InterPro" id="IPR029052">
    <property type="entry name" value="Metallo-depent_PP-like"/>
</dbReference>
<dbReference type="SUPFAM" id="SSF56300">
    <property type="entry name" value="Metallo-dependent phosphatases"/>
    <property type="match status" value="1"/>
</dbReference>
<reference evidence="3 4" key="1">
    <citation type="journal article" date="2014" name="Int. J. Syst. Evol. Microbiol.">
        <title>Carboxylicivirga gen. nov. in the family Marinilabiliaceae with two novel species, Carboxylicivirga mesophila sp. nov. and Carboxylicivirga taeanensis sp. nov., and reclassification of Cytophaga fermentans as Saccharicrinis fermentans gen. nov., comb. nov.</title>
        <authorList>
            <person name="Yang S.H."/>
            <person name="Seo H.S."/>
            <person name="Woo J.H."/>
            <person name="Oh H.M."/>
            <person name="Jang H."/>
            <person name="Lee J.H."/>
            <person name="Kim S.J."/>
            <person name="Kwon K.K."/>
        </authorList>
    </citation>
    <scope>NUCLEOTIDE SEQUENCE [LARGE SCALE GENOMIC DNA]</scope>
    <source>
        <strain evidence="3 4">JCM 18290</strain>
    </source>
</reference>
<comment type="caution">
    <text evidence="3">The sequence shown here is derived from an EMBL/GenBank/DDBJ whole genome shotgun (WGS) entry which is preliminary data.</text>
</comment>
<dbReference type="RefSeq" id="WP_212230544.1">
    <property type="nucleotide sequence ID" value="NZ_JAGUCN010000026.1"/>
</dbReference>
<name>A0ABS5KEY3_9BACT</name>
<keyword evidence="4" id="KW-1185">Reference proteome</keyword>
<dbReference type="Pfam" id="PF00149">
    <property type="entry name" value="Metallophos"/>
    <property type="match status" value="1"/>
</dbReference>
<organism evidence="3 4">
    <name type="scientific">Carboxylicivirga mesophila</name>
    <dbReference type="NCBI Taxonomy" id="1166478"/>
    <lineage>
        <taxon>Bacteria</taxon>
        <taxon>Pseudomonadati</taxon>
        <taxon>Bacteroidota</taxon>
        <taxon>Bacteroidia</taxon>
        <taxon>Marinilabiliales</taxon>
        <taxon>Marinilabiliaceae</taxon>
        <taxon>Carboxylicivirga</taxon>
    </lineage>
</organism>
<dbReference type="PROSITE" id="PS51257">
    <property type="entry name" value="PROKAR_LIPOPROTEIN"/>
    <property type="match status" value="1"/>
</dbReference>
<keyword evidence="1" id="KW-0732">Signal</keyword>
<evidence type="ECO:0000259" key="2">
    <source>
        <dbReference type="Pfam" id="PF00149"/>
    </source>
</evidence>
<feature type="signal peptide" evidence="1">
    <location>
        <begin position="1"/>
        <end position="24"/>
    </location>
</feature>
<gene>
    <name evidence="3" type="ORF">KEM09_18425</name>
</gene>
<feature type="chain" id="PRO_5045796828" description="Calcineurin-like phosphoesterase domain-containing protein" evidence="1">
    <location>
        <begin position="25"/>
        <end position="1236"/>
    </location>
</feature>
<sequence>MMRRYVSYLLVLPFLLAGCSSVKAPYYSAEVNNWQTQNQVQSGDAVRTIFLVGDAGQLDDEVNGTNYVLSAVKQHLMRTGSPSDLVFLGDNIYPLGMPSKDHETRTLSELILESQLLLANQVSGTTYFIPGNHDWKKGKKGGLKRIKRQEKFVEAYEPATDSKVKFYPGGGCGEPKVVKVSKDLVYVFVDSQWWLHNWEEEKKMNKGCDIQTRGDFLVRMEEIFMSYKNDEVIVFMHHSIESNGKHGGYFSFKHHLFPLLELNHQLWVPLPGIGSVYPIYRQTTGSVQDLSHHLYQDFVEGIVRAAKLWDVNVTFVSGHEHNLQYFDDDEIKQVISGSGSKVTYTAAGGEADYASEARGYAKIDFYSNSEAWIEFYTVNGFNAEPVLEYRRQIRAPKAGSRKVDKQYAPLSGTDTIVAANKMFEGSKTMKFFLGEQYRSMWATDVKVPLIDLETKHGGLAPIKKGGGMSSNSLRLEKADEQQYILRSINKDYTRLVDEKFANLKVLNIMKDQNSASHPYGALMIPSLSAAAGVYSTQPELVYLKHQRGLGNYNAFFPEEVYLLEQRPSGDWSNADYFGNSKDIIGYTDLLENLRDKKTHFVDQMWVLKSRLFDLFIHDWDRHDDQWRWASFEEDERTIYRPIPRDRDQAFYKFEGVIPVYVSTFLMKKFKTMKGDVRDVRHLAFNARYFDRYFLNELEWTQWEQITRELQANMTDEVIDSALLGLPPEVREQNKEVLALLKERREHLLTISRKLYDYISTEVEVTATDDDDRFEITRFEDGQLNVKYYVKRKSKGDLLKYSRTFHPDETREVRLYGLRGDDEFVITGASNNAIKVRIIGGEDEDTVINQSAAKGVYAYDIIEGIELIGSNIKDRTANHVDINDYDRYGFKYNTNLPFLRGGYTLDDGVWLGLTHNWTRYGWRRDPYKSKQKVAALVAPGSQDAFIIMYEGHFPNLLPNVDFHPSMYIDYPSIENFFGYGNESVNHDLAKQYNWVRKRAYKIEPLISLSSRNSFISFKFGPTFESVRLEDSNGRVAQDPELGFTDEELDRHSFVGAKMVYSINYVDRESKPTNGIRFNASLSYQDDVTNANTLWTFGTNMQTYLTIANHPQVVLANNVGYELISGEAQFYQYPNLGNRTNLRGFRNNRFRGNKALYENLDVRIQLFNWDNRYLPMDIGILGGFDIGRVWLNGEHSNDWHHSHTTGLWMDVLEQIILQPYYSYSKEGHYFSFNMAYNF</sequence>
<evidence type="ECO:0000256" key="1">
    <source>
        <dbReference type="SAM" id="SignalP"/>
    </source>
</evidence>